<organism evidence="7 8">
    <name type="scientific">Pacificimonas flava</name>
    <dbReference type="NCBI Taxonomy" id="1234595"/>
    <lineage>
        <taxon>Bacteria</taxon>
        <taxon>Pseudomonadati</taxon>
        <taxon>Pseudomonadota</taxon>
        <taxon>Alphaproteobacteria</taxon>
        <taxon>Sphingomonadales</taxon>
        <taxon>Sphingosinicellaceae</taxon>
        <taxon>Pacificimonas</taxon>
    </lineage>
</organism>
<accession>A0A219B1T0</accession>
<feature type="transmembrane region" description="Helical" evidence="5">
    <location>
        <begin position="389"/>
        <end position="422"/>
    </location>
</feature>
<dbReference type="CDD" id="cd07042">
    <property type="entry name" value="STAS_SulP_like_sulfate_transporter"/>
    <property type="match status" value="1"/>
</dbReference>
<dbReference type="AlphaFoldDB" id="A0A219B1T0"/>
<feature type="transmembrane region" description="Helical" evidence="5">
    <location>
        <begin position="128"/>
        <end position="151"/>
    </location>
</feature>
<comment type="subcellular location">
    <subcellularLocation>
        <location evidence="1">Membrane</location>
        <topology evidence="1">Multi-pass membrane protein</topology>
    </subcellularLocation>
</comment>
<dbReference type="Proteomes" id="UP000198462">
    <property type="component" value="Unassembled WGS sequence"/>
</dbReference>
<feature type="transmembrane region" description="Helical" evidence="5">
    <location>
        <begin position="216"/>
        <end position="237"/>
    </location>
</feature>
<feature type="transmembrane region" description="Helical" evidence="5">
    <location>
        <begin position="176"/>
        <end position="195"/>
    </location>
</feature>
<protein>
    <recommendedName>
        <fullName evidence="6">STAS domain-containing protein</fullName>
    </recommendedName>
</protein>
<evidence type="ECO:0000256" key="4">
    <source>
        <dbReference type="ARBA" id="ARBA00023136"/>
    </source>
</evidence>
<dbReference type="GO" id="GO:0055085">
    <property type="term" value="P:transmembrane transport"/>
    <property type="evidence" value="ECO:0007669"/>
    <property type="project" value="InterPro"/>
</dbReference>
<feature type="domain" description="STAS" evidence="6">
    <location>
        <begin position="455"/>
        <end position="556"/>
    </location>
</feature>
<proteinExistence type="predicted"/>
<dbReference type="Pfam" id="PF01740">
    <property type="entry name" value="STAS"/>
    <property type="match status" value="1"/>
</dbReference>
<sequence>MNRLFPGLSRLSGYRGQDLVSDVVAGAILAVLLVPQAMAYAQLAGFPPETGLYTAIAPAFLYALFGTSNHVSVGPVALASILAGDAAARSGLPLMQAAEIVALETGIMLLCLGALGLGRLVNFVSEPVLLGFLAAIAILIGVSQLGALLGLEAERGGTLISMIDGLLAAPGGIDGWTLAIGAAALALLLLADRFAEIVLWRMGVHPPWRTALAKSVPFLVMVLAAVAAALVPNVATVERPPSSLPPISLPPLDPQPWISLLPASAIIAIVIFVTGTAVAKSLAGRNRQALSSSGESIALGAASVASGLTGGFVPGVSLSRSALANESGAKTSFSSAFAALIVLGVLLTLAGPLSLLPEAALAALVMSAVAGLVKWDEIRSVFRHSRLEAAIIVLTFGATLLLGIQWGLGIGALAGIAGFLWASSLPRVTRLGYQEEAHHYRSVDRDEVEVNSLPVLVLRIDRSLFFGNVGRCEDELLRLIAKHPDARCLLIDMKGVNDIDASGLAMLERLVSNLEEKDLNVGFAVLKRPLQRSFERSLELRPCNIYEDVEKGVEAMRAECRKRDRSDVTELMASNRVAGY</sequence>
<dbReference type="RefSeq" id="WP_088713567.1">
    <property type="nucleotide sequence ID" value="NZ_NFZT01000007.1"/>
</dbReference>
<feature type="transmembrane region" description="Helical" evidence="5">
    <location>
        <begin position="333"/>
        <end position="353"/>
    </location>
</feature>
<dbReference type="GO" id="GO:0016020">
    <property type="term" value="C:membrane"/>
    <property type="evidence" value="ECO:0007669"/>
    <property type="project" value="UniProtKB-SubCell"/>
</dbReference>
<evidence type="ECO:0000259" key="6">
    <source>
        <dbReference type="PROSITE" id="PS50801"/>
    </source>
</evidence>
<dbReference type="InterPro" id="IPR011547">
    <property type="entry name" value="SLC26A/SulP_dom"/>
</dbReference>
<evidence type="ECO:0000313" key="8">
    <source>
        <dbReference type="Proteomes" id="UP000198462"/>
    </source>
</evidence>
<dbReference type="PANTHER" id="PTHR11814">
    <property type="entry name" value="SULFATE TRANSPORTER"/>
    <property type="match status" value="1"/>
</dbReference>
<feature type="transmembrane region" description="Helical" evidence="5">
    <location>
        <begin position="100"/>
        <end position="121"/>
    </location>
</feature>
<keyword evidence="4 5" id="KW-0472">Membrane</keyword>
<reference evidence="8" key="1">
    <citation type="submission" date="2017-05" db="EMBL/GenBank/DDBJ databases">
        <authorList>
            <person name="Lin X."/>
        </authorList>
    </citation>
    <scope>NUCLEOTIDE SEQUENCE [LARGE SCALE GENOMIC DNA]</scope>
    <source>
        <strain evidence="8">JLT2012</strain>
    </source>
</reference>
<dbReference type="Pfam" id="PF00916">
    <property type="entry name" value="Sulfate_transp"/>
    <property type="match status" value="1"/>
</dbReference>
<evidence type="ECO:0000256" key="1">
    <source>
        <dbReference type="ARBA" id="ARBA00004141"/>
    </source>
</evidence>
<keyword evidence="8" id="KW-1185">Reference proteome</keyword>
<evidence type="ECO:0000313" key="7">
    <source>
        <dbReference type="EMBL" id="OWV31769.1"/>
    </source>
</evidence>
<dbReference type="InterPro" id="IPR001902">
    <property type="entry name" value="SLC26A/SulP_fam"/>
</dbReference>
<dbReference type="InterPro" id="IPR036513">
    <property type="entry name" value="STAS_dom_sf"/>
</dbReference>
<dbReference type="EMBL" id="NFZT01000007">
    <property type="protein sequence ID" value="OWV31769.1"/>
    <property type="molecule type" value="Genomic_DNA"/>
</dbReference>
<dbReference type="OrthoDB" id="9769739at2"/>
<feature type="transmembrane region" description="Helical" evidence="5">
    <location>
        <begin position="257"/>
        <end position="279"/>
    </location>
</feature>
<dbReference type="SUPFAM" id="SSF52091">
    <property type="entry name" value="SpoIIaa-like"/>
    <property type="match status" value="1"/>
</dbReference>
<comment type="caution">
    <text evidence="7">The sequence shown here is derived from an EMBL/GenBank/DDBJ whole genome shotgun (WGS) entry which is preliminary data.</text>
</comment>
<dbReference type="PROSITE" id="PS50801">
    <property type="entry name" value="STAS"/>
    <property type="match status" value="1"/>
</dbReference>
<keyword evidence="3 5" id="KW-1133">Transmembrane helix</keyword>
<evidence type="ECO:0000256" key="2">
    <source>
        <dbReference type="ARBA" id="ARBA00022692"/>
    </source>
</evidence>
<dbReference type="InterPro" id="IPR002645">
    <property type="entry name" value="STAS_dom"/>
</dbReference>
<evidence type="ECO:0000256" key="5">
    <source>
        <dbReference type="SAM" id="Phobius"/>
    </source>
</evidence>
<gene>
    <name evidence="7" type="ORF">B5C34_14755</name>
</gene>
<name>A0A219B1T0_9SPHN</name>
<keyword evidence="2 5" id="KW-0812">Transmembrane</keyword>
<evidence type="ECO:0000256" key="3">
    <source>
        <dbReference type="ARBA" id="ARBA00022989"/>
    </source>
</evidence>
<feature type="transmembrane region" description="Helical" evidence="5">
    <location>
        <begin position="20"/>
        <end position="43"/>
    </location>
</feature>
<dbReference type="Gene3D" id="3.30.750.24">
    <property type="entry name" value="STAS domain"/>
    <property type="match status" value="1"/>
</dbReference>